<feature type="region of interest" description="Disordered" evidence="1">
    <location>
        <begin position="46"/>
        <end position="71"/>
    </location>
</feature>
<dbReference type="OrthoDB" id="2972563at2"/>
<dbReference type="PATRIC" id="fig|1462.6.peg.1624"/>
<dbReference type="InterPro" id="IPR025072">
    <property type="entry name" value="Fur_reg_FbpA"/>
</dbReference>
<gene>
    <name evidence="2" type="ORF">LG52_1427</name>
</gene>
<dbReference type="Pfam" id="PF13076">
    <property type="entry name" value="Fur_reg_FbpA"/>
    <property type="match status" value="1"/>
</dbReference>
<reference evidence="2 3" key="1">
    <citation type="submission" date="2015-01" db="EMBL/GenBank/DDBJ databases">
        <authorList>
            <person name="Filippidou S."/>
            <person name="Jeanneret N."/>
            <person name="Russel-Delif L."/>
            <person name="Junier T."/>
            <person name="Wunderlin T."/>
            <person name="Molina V."/>
            <person name="Johnson S.L."/>
            <person name="Davenport K.W."/>
            <person name="Chain P.S."/>
            <person name="Dorador C."/>
            <person name="Junier P."/>
        </authorList>
    </citation>
    <scope>NUCLEOTIDE SEQUENCE [LARGE SCALE GENOMIC DNA]</scope>
    <source>
        <strain evidence="2 3">Et7/4</strain>
    </source>
</reference>
<comment type="caution">
    <text evidence="2">The sequence shown here is derived from an EMBL/GenBank/DDBJ whole genome shotgun (WGS) entry which is preliminary data.</text>
</comment>
<proteinExistence type="predicted"/>
<evidence type="ECO:0000256" key="1">
    <source>
        <dbReference type="SAM" id="MobiDB-lite"/>
    </source>
</evidence>
<protein>
    <recommendedName>
        <fullName evidence="4">Fur-regulated basic protein FbpA</fullName>
    </recommendedName>
</protein>
<evidence type="ECO:0008006" key="4">
    <source>
        <dbReference type="Google" id="ProtNLM"/>
    </source>
</evidence>
<feature type="compositionally biased region" description="Polar residues" evidence="1">
    <location>
        <begin position="61"/>
        <end position="71"/>
    </location>
</feature>
<organism evidence="2 3">
    <name type="scientific">Geobacillus kaustophilus</name>
    <dbReference type="NCBI Taxonomy" id="1462"/>
    <lineage>
        <taxon>Bacteria</taxon>
        <taxon>Bacillati</taxon>
        <taxon>Bacillota</taxon>
        <taxon>Bacilli</taxon>
        <taxon>Bacillales</taxon>
        <taxon>Anoxybacillaceae</taxon>
        <taxon>Geobacillus</taxon>
        <taxon>Geobacillus thermoleovorans group</taxon>
    </lineage>
</organism>
<accession>A0A0D8BV00</accession>
<dbReference type="RefSeq" id="WP_075261720.1">
    <property type="nucleotide sequence ID" value="NZ_JYBP01000003.1"/>
</dbReference>
<evidence type="ECO:0000313" key="3">
    <source>
        <dbReference type="Proteomes" id="UP000032522"/>
    </source>
</evidence>
<dbReference type="Proteomes" id="UP000032522">
    <property type="component" value="Unassembled WGS sequence"/>
</dbReference>
<name>A0A0D8BV00_GEOKU</name>
<dbReference type="AlphaFoldDB" id="A0A0D8BV00"/>
<evidence type="ECO:0000313" key="2">
    <source>
        <dbReference type="EMBL" id="KJE27804.1"/>
    </source>
</evidence>
<dbReference type="EMBL" id="JYBP01000003">
    <property type="protein sequence ID" value="KJE27804.1"/>
    <property type="molecule type" value="Genomic_DNA"/>
</dbReference>
<sequence>MGTWMRSAVRKKKQFYIERLMQFGLATDRERLEEWTMAELRREYERFHPTHTMEGGRRHGQTSTRTSEAHH</sequence>